<dbReference type="AlphaFoldDB" id="A0AAV3JG39"/>
<dbReference type="Proteomes" id="UP000014570">
    <property type="component" value="Unassembled WGS sequence"/>
</dbReference>
<protein>
    <submittedName>
        <fullName evidence="1">Uncharacterized protein</fullName>
    </submittedName>
</protein>
<gene>
    <name evidence="1" type="ORF">LEP1GSC103_0062</name>
</gene>
<name>A0AAV3JG39_LEPBO</name>
<comment type="caution">
    <text evidence="1">The sequence shown here is derived from an EMBL/GenBank/DDBJ whole genome shotgun (WGS) entry which is preliminary data.</text>
</comment>
<accession>A0AAV3JG39</accession>
<reference evidence="1 2" key="1">
    <citation type="submission" date="2013-04" db="EMBL/GenBank/DDBJ databases">
        <authorList>
            <person name="Harkins D.M."/>
            <person name="Durkin A.S."/>
            <person name="Brinkac L.M."/>
            <person name="Haft D.H."/>
            <person name="Selengut J.D."/>
            <person name="Sanka R."/>
            <person name="DePew J."/>
            <person name="Purushe J."/>
            <person name="Chanthongthip A."/>
            <person name="Lattana O."/>
            <person name="Phetsouvanh R."/>
            <person name="Newton P.N."/>
            <person name="Vinetz J.M."/>
            <person name="Sutton G.G."/>
            <person name="Nierman W.C."/>
            <person name="Fouts D.E."/>
        </authorList>
    </citation>
    <scope>NUCLEOTIDE SEQUENCE [LARGE SCALE GENOMIC DNA]</scope>
    <source>
        <strain evidence="1 2">UI 09931</strain>
    </source>
</reference>
<dbReference type="EMBL" id="AHNP02000004">
    <property type="protein sequence ID" value="EPG58752.1"/>
    <property type="molecule type" value="Genomic_DNA"/>
</dbReference>
<evidence type="ECO:0000313" key="1">
    <source>
        <dbReference type="EMBL" id="EPG58752.1"/>
    </source>
</evidence>
<sequence length="58" mass="6529">MIIISFSKTFARGNYQNLLKTALLDPSGLEDKLHFEQGYPLILETLSKKQLSIVCGFP</sequence>
<proteinExistence type="predicted"/>
<evidence type="ECO:0000313" key="2">
    <source>
        <dbReference type="Proteomes" id="UP000014570"/>
    </source>
</evidence>
<organism evidence="1 2">
    <name type="scientific">Leptospira borgpetersenii serovar Javanica str. UI 09931</name>
    <dbReference type="NCBI Taxonomy" id="1049767"/>
    <lineage>
        <taxon>Bacteria</taxon>
        <taxon>Pseudomonadati</taxon>
        <taxon>Spirochaetota</taxon>
        <taxon>Spirochaetia</taxon>
        <taxon>Leptospirales</taxon>
        <taxon>Leptospiraceae</taxon>
        <taxon>Leptospira</taxon>
    </lineage>
</organism>